<feature type="domain" description="ShlB POTRA" evidence="6">
    <location>
        <begin position="186"/>
        <end position="237"/>
    </location>
</feature>
<name>A0ABW0M664_9BURK</name>
<dbReference type="Pfam" id="PF03865">
    <property type="entry name" value="ShlB"/>
    <property type="match status" value="1"/>
</dbReference>
<keyword evidence="1" id="KW-0472">Membrane</keyword>
<protein>
    <submittedName>
        <fullName evidence="7">ShlB/FhaC/HecB family hemolysin secretion/activation protein</fullName>
    </submittedName>
</protein>
<keyword evidence="3" id="KW-0998">Cell outer membrane</keyword>
<reference evidence="8" key="1">
    <citation type="journal article" date="2019" name="Int. J. Syst. Evol. Microbiol.">
        <title>The Global Catalogue of Microorganisms (GCM) 10K type strain sequencing project: providing services to taxonomists for standard genome sequencing and annotation.</title>
        <authorList>
            <consortium name="The Broad Institute Genomics Platform"/>
            <consortium name="The Broad Institute Genome Sequencing Center for Infectious Disease"/>
            <person name="Wu L."/>
            <person name="Ma J."/>
        </authorList>
    </citation>
    <scope>NUCLEOTIDE SEQUENCE [LARGE SCALE GENOMIC DNA]</scope>
    <source>
        <strain evidence="8">JCM 17066</strain>
    </source>
</reference>
<keyword evidence="8" id="KW-1185">Reference proteome</keyword>
<sequence length="596" mass="64643">MGKSGQQEKRRGSRLFSATASAALILSGAVHNVAAQVATPEVRAAEERAAQERLRRQEERIREQQYQLQPKADVLSPAADAATATELPLESPCFVLREISLTGAGISRFSWLQEQTLPFLNRCIGVQGLSRIASVLDAKLIKLGYATTRVSLPQQNLQSGKLELVLHVGRIATVRMVKSGDPAAAAAADDNWGTWRNAFPGLPALGAGDILNIRDLEQGVEQMKRLPSQTVATRIEPGVDADTSNIVIERQSGTLQDRIRGGITVDNSGSESLGRAQLASYLAIDNPLGINDILNLSANSNLSQPEANHRSQSLAFNYSLPFGYNTFTLSDSVSRFAQMVQATTARFLSSGSSETAEFKWHRTIVRTASAKFGLYAGVLNRRANSYLDDVELVLSRRRTTSLEAGVTYKKLIAAGELDLDLGYRRGMPWFNAEDDMPQGGPTTRPQIWSLDLNYSQPFSIGPQPLQYNASLHGQSSNDTLLAVDQIAIGSRYSVRGFDGNSVLLADSGFYLRNELAMPAKLIAGVDTQLYAGLDLGRVWGPNQVNLIGNKLAGAAIGVRGKWQALQLDASLGTPLYQPAGFKTHHVNPYVALTYGF</sequence>
<organism evidence="7 8">
    <name type="scientific">Paraherbaspirillum soli</name>
    <dbReference type="NCBI Taxonomy" id="631222"/>
    <lineage>
        <taxon>Bacteria</taxon>
        <taxon>Pseudomonadati</taxon>
        <taxon>Pseudomonadota</taxon>
        <taxon>Betaproteobacteria</taxon>
        <taxon>Burkholderiales</taxon>
        <taxon>Oxalobacteraceae</taxon>
        <taxon>Paraherbaspirillum</taxon>
    </lineage>
</organism>
<dbReference type="RefSeq" id="WP_378996094.1">
    <property type="nucleotide sequence ID" value="NZ_JBHSMT010000010.1"/>
</dbReference>
<comment type="caution">
    <text evidence="7">The sequence shown here is derived from an EMBL/GenBank/DDBJ whole genome shotgun (WGS) entry which is preliminary data.</text>
</comment>
<dbReference type="Pfam" id="PF17287">
    <property type="entry name" value="POTRA_3"/>
    <property type="match status" value="1"/>
</dbReference>
<dbReference type="PANTHER" id="PTHR34597:SF3">
    <property type="entry name" value="OUTER MEMBRANE TRANSPORTER CDIB"/>
    <property type="match status" value="1"/>
</dbReference>
<feature type="domain" description="Polypeptide-transport-associated ShlB-type" evidence="5">
    <location>
        <begin position="94"/>
        <end position="167"/>
    </location>
</feature>
<dbReference type="InterPro" id="IPR027282">
    <property type="entry name" value="TPS"/>
</dbReference>
<dbReference type="InterPro" id="IPR051544">
    <property type="entry name" value="TPS_OM_transporter"/>
</dbReference>
<keyword evidence="2" id="KW-0812">Transmembrane</keyword>
<dbReference type="Gene3D" id="3.10.20.310">
    <property type="entry name" value="membrane protein fhac"/>
    <property type="match status" value="1"/>
</dbReference>
<dbReference type="Gene3D" id="2.40.160.50">
    <property type="entry name" value="membrane protein fhac: a member of the omp85/tpsb transporter family"/>
    <property type="match status" value="1"/>
</dbReference>
<dbReference type="Pfam" id="PF08479">
    <property type="entry name" value="POTRA_2"/>
    <property type="match status" value="1"/>
</dbReference>
<keyword evidence="1" id="KW-1134">Transmembrane beta strand</keyword>
<accession>A0ABW0M664</accession>
<evidence type="ECO:0000259" key="4">
    <source>
        <dbReference type="Pfam" id="PF03865"/>
    </source>
</evidence>
<evidence type="ECO:0000256" key="2">
    <source>
        <dbReference type="ARBA" id="ARBA00022692"/>
    </source>
</evidence>
<dbReference type="InterPro" id="IPR013686">
    <property type="entry name" value="Polypept-transport_assoc_ShlB"/>
</dbReference>
<dbReference type="EMBL" id="JBHSMT010000010">
    <property type="protein sequence ID" value="MFC5473540.1"/>
    <property type="molecule type" value="Genomic_DNA"/>
</dbReference>
<evidence type="ECO:0000256" key="1">
    <source>
        <dbReference type="ARBA" id="ARBA00022452"/>
    </source>
</evidence>
<feature type="domain" description="Haemolysin activator HlyB C-terminal" evidence="4">
    <location>
        <begin position="243"/>
        <end position="560"/>
    </location>
</feature>
<proteinExistence type="predicted"/>
<evidence type="ECO:0000313" key="8">
    <source>
        <dbReference type="Proteomes" id="UP001596045"/>
    </source>
</evidence>
<dbReference type="InterPro" id="IPR035251">
    <property type="entry name" value="ShlB_POTRA"/>
</dbReference>
<evidence type="ECO:0000313" key="7">
    <source>
        <dbReference type="EMBL" id="MFC5473540.1"/>
    </source>
</evidence>
<gene>
    <name evidence="7" type="ORF">ACFPM8_06160</name>
</gene>
<evidence type="ECO:0000259" key="6">
    <source>
        <dbReference type="Pfam" id="PF17287"/>
    </source>
</evidence>
<evidence type="ECO:0000256" key="3">
    <source>
        <dbReference type="ARBA" id="ARBA00023237"/>
    </source>
</evidence>
<dbReference type="Proteomes" id="UP001596045">
    <property type="component" value="Unassembled WGS sequence"/>
</dbReference>
<dbReference type="InterPro" id="IPR005565">
    <property type="entry name" value="Hemolysn_activator_HlyB_C"/>
</dbReference>
<dbReference type="PIRSF" id="PIRSF029745">
    <property type="entry name" value="FhaC"/>
    <property type="match status" value="1"/>
</dbReference>
<dbReference type="PANTHER" id="PTHR34597">
    <property type="entry name" value="SLR1661 PROTEIN"/>
    <property type="match status" value="1"/>
</dbReference>
<evidence type="ECO:0000259" key="5">
    <source>
        <dbReference type="Pfam" id="PF08479"/>
    </source>
</evidence>